<dbReference type="Proteomes" id="UP000239549">
    <property type="component" value="Unassembled WGS sequence"/>
</dbReference>
<evidence type="ECO:0000256" key="10">
    <source>
        <dbReference type="RuleBase" id="RU364125"/>
    </source>
</evidence>
<keyword evidence="12" id="KW-0282">Flagellum</keyword>
<evidence type="ECO:0000313" key="12">
    <source>
        <dbReference type="EMBL" id="GBF33197.1"/>
    </source>
</evidence>
<evidence type="ECO:0000256" key="6">
    <source>
        <dbReference type="ARBA" id="ARBA00022692"/>
    </source>
</evidence>
<dbReference type="GO" id="GO:0005886">
    <property type="term" value="C:plasma membrane"/>
    <property type="evidence" value="ECO:0007669"/>
    <property type="project" value="UniProtKB-SubCell"/>
</dbReference>
<accession>A0A2L2XAA2</accession>
<dbReference type="OrthoDB" id="1808628at2"/>
<evidence type="ECO:0000256" key="3">
    <source>
        <dbReference type="ARBA" id="ARBA00008281"/>
    </source>
</evidence>
<comment type="caution">
    <text evidence="12">The sequence shown here is derived from an EMBL/GenBank/DDBJ whole genome shotgun (WGS) entry which is preliminary data.</text>
</comment>
<dbReference type="PANTHER" id="PTHR35091:SF2">
    <property type="entry name" value="FLAGELLAR PROTEIN FLIL"/>
    <property type="match status" value="1"/>
</dbReference>
<evidence type="ECO:0000256" key="9">
    <source>
        <dbReference type="ARBA" id="ARBA00023136"/>
    </source>
</evidence>
<dbReference type="PANTHER" id="PTHR35091">
    <property type="entry name" value="FLAGELLAR PROTEIN FLIL"/>
    <property type="match status" value="1"/>
</dbReference>
<feature type="region of interest" description="Disordered" evidence="11">
    <location>
        <begin position="1"/>
        <end position="21"/>
    </location>
</feature>
<dbReference type="GO" id="GO:0071978">
    <property type="term" value="P:bacterial-type flagellum-dependent swarming motility"/>
    <property type="evidence" value="ECO:0007669"/>
    <property type="project" value="TreeGrafter"/>
</dbReference>
<organism evidence="12 13">
    <name type="scientific">Desulfocucumis palustris</name>
    <dbReference type="NCBI Taxonomy" id="1898651"/>
    <lineage>
        <taxon>Bacteria</taxon>
        <taxon>Bacillati</taxon>
        <taxon>Bacillota</taxon>
        <taxon>Clostridia</taxon>
        <taxon>Eubacteriales</taxon>
        <taxon>Desulfocucumaceae</taxon>
        <taxon>Desulfocucumis</taxon>
    </lineage>
</organism>
<evidence type="ECO:0000256" key="11">
    <source>
        <dbReference type="SAM" id="MobiDB-lite"/>
    </source>
</evidence>
<evidence type="ECO:0000256" key="4">
    <source>
        <dbReference type="ARBA" id="ARBA00022475"/>
    </source>
</evidence>
<name>A0A2L2XAA2_9FIRM</name>
<keyword evidence="13" id="KW-1185">Reference proteome</keyword>
<feature type="transmembrane region" description="Helical" evidence="10">
    <location>
        <begin position="30"/>
        <end position="52"/>
    </location>
</feature>
<evidence type="ECO:0000313" key="13">
    <source>
        <dbReference type="Proteomes" id="UP000239549"/>
    </source>
</evidence>
<protein>
    <recommendedName>
        <fullName evidence="10">Flagellar protein FliL</fullName>
    </recommendedName>
</protein>
<evidence type="ECO:0000256" key="7">
    <source>
        <dbReference type="ARBA" id="ARBA00022779"/>
    </source>
</evidence>
<dbReference type="Pfam" id="PF03748">
    <property type="entry name" value="FliL"/>
    <property type="match status" value="1"/>
</dbReference>
<dbReference type="EMBL" id="BFAV01000075">
    <property type="protein sequence ID" value="GBF33197.1"/>
    <property type="molecule type" value="Genomic_DNA"/>
</dbReference>
<keyword evidence="12" id="KW-0966">Cell projection</keyword>
<keyword evidence="8 10" id="KW-1133">Transmembrane helix</keyword>
<gene>
    <name evidence="12" type="ORF">DCCM_2296</name>
</gene>
<keyword evidence="9 10" id="KW-0472">Membrane</keyword>
<keyword evidence="5 10" id="KW-0145">Chemotaxis</keyword>
<dbReference type="GO" id="GO:0009425">
    <property type="term" value="C:bacterial-type flagellum basal body"/>
    <property type="evidence" value="ECO:0007669"/>
    <property type="project" value="InterPro"/>
</dbReference>
<dbReference type="InterPro" id="IPR005503">
    <property type="entry name" value="FliL"/>
</dbReference>
<sequence>MMKMAGKKQTGNEGENTAKSKKNNGGIAKIVAIALGSVIFGAVVVGALAYFIGIPGLAPKAKAAAPPEMEQLDLGDRVINLADEDGSRYLRVKIVLEYPKNEKFAQELEKEKPFIQESILHILRTKTVDDIRPVPKEEEVKAEIINSINKKLQKGKVEKIYFTDFLIQ</sequence>
<proteinExistence type="inferred from homology"/>
<reference evidence="13" key="1">
    <citation type="submission" date="2018-02" db="EMBL/GenBank/DDBJ databases">
        <title>Genome sequence of Desulfocucumis palustris strain NAW-5.</title>
        <authorList>
            <person name="Watanabe M."/>
            <person name="Kojima H."/>
            <person name="Fukui M."/>
        </authorList>
    </citation>
    <scope>NUCLEOTIDE SEQUENCE [LARGE SCALE GENOMIC DNA]</scope>
    <source>
        <strain evidence="13">NAW-5</strain>
    </source>
</reference>
<comment type="similarity">
    <text evidence="3 10">Belongs to the FliL family.</text>
</comment>
<comment type="function">
    <text evidence="1 10">Controls the rotational direction of flagella during chemotaxis.</text>
</comment>
<keyword evidence="12" id="KW-0969">Cilium</keyword>
<keyword evidence="6 10" id="KW-0812">Transmembrane</keyword>
<evidence type="ECO:0000256" key="2">
    <source>
        <dbReference type="ARBA" id="ARBA00004162"/>
    </source>
</evidence>
<keyword evidence="4 10" id="KW-1003">Cell membrane</keyword>
<comment type="subcellular location">
    <subcellularLocation>
        <location evidence="2">Cell membrane</location>
        <topology evidence="2">Single-pass membrane protein</topology>
    </subcellularLocation>
</comment>
<dbReference type="GO" id="GO:0006935">
    <property type="term" value="P:chemotaxis"/>
    <property type="evidence" value="ECO:0007669"/>
    <property type="project" value="UniProtKB-KW"/>
</dbReference>
<evidence type="ECO:0000256" key="1">
    <source>
        <dbReference type="ARBA" id="ARBA00002254"/>
    </source>
</evidence>
<evidence type="ECO:0000256" key="8">
    <source>
        <dbReference type="ARBA" id="ARBA00022989"/>
    </source>
</evidence>
<evidence type="ECO:0000256" key="5">
    <source>
        <dbReference type="ARBA" id="ARBA00022500"/>
    </source>
</evidence>
<dbReference type="AlphaFoldDB" id="A0A2L2XAA2"/>
<keyword evidence="7 10" id="KW-0283">Flagellar rotation</keyword>